<dbReference type="AlphaFoldDB" id="A0A7W3JKR2"/>
<dbReference type="RefSeq" id="WP_146856968.1">
    <property type="nucleotide sequence ID" value="NZ_BAAAHR010000003.1"/>
</dbReference>
<dbReference type="InterPro" id="IPR047057">
    <property type="entry name" value="MerR_fam"/>
</dbReference>
<dbReference type="InterPro" id="IPR000551">
    <property type="entry name" value="MerR-type_HTH_dom"/>
</dbReference>
<dbReference type="GO" id="GO:0003677">
    <property type="term" value="F:DNA binding"/>
    <property type="evidence" value="ECO:0007669"/>
    <property type="project" value="UniProtKB-KW"/>
</dbReference>
<dbReference type="Pfam" id="PF13411">
    <property type="entry name" value="MerR_1"/>
    <property type="match status" value="1"/>
</dbReference>
<evidence type="ECO:0000313" key="3">
    <source>
        <dbReference type="EMBL" id="MBA8814657.1"/>
    </source>
</evidence>
<name>A0A7W3JKR2_9MICO</name>
<feature type="domain" description="HTH merR-type" evidence="2">
    <location>
        <begin position="7"/>
        <end position="76"/>
    </location>
</feature>
<evidence type="ECO:0000313" key="4">
    <source>
        <dbReference type="Proteomes" id="UP000522688"/>
    </source>
</evidence>
<sequence length="155" mass="16904">MTSPERMFSIGDVSARTGLSVDTLRFYEREALLPPIERTVGGRRVFSEDDVGWIGICQRLRASGMPLTEVAKYAALVAAGTGNESQRLELLKAHEVEVRSQMAALQDALDLITMKVSTYADALKRGRAEGLFVHDQVDDAYFSEVKPDQVAAGGA</sequence>
<dbReference type="PANTHER" id="PTHR30204:SF98">
    <property type="entry name" value="HTH-TYPE TRANSCRIPTIONAL REGULATOR ADHR"/>
    <property type="match status" value="1"/>
</dbReference>
<dbReference type="GO" id="GO:0003700">
    <property type="term" value="F:DNA-binding transcription factor activity"/>
    <property type="evidence" value="ECO:0007669"/>
    <property type="project" value="InterPro"/>
</dbReference>
<proteinExistence type="predicted"/>
<dbReference type="PANTHER" id="PTHR30204">
    <property type="entry name" value="REDOX-CYCLING DRUG-SENSING TRANSCRIPTIONAL ACTIVATOR SOXR"/>
    <property type="match status" value="1"/>
</dbReference>
<keyword evidence="1 3" id="KW-0238">DNA-binding</keyword>
<evidence type="ECO:0000256" key="1">
    <source>
        <dbReference type="ARBA" id="ARBA00023125"/>
    </source>
</evidence>
<dbReference type="OrthoDB" id="5242095at2"/>
<comment type="caution">
    <text evidence="3">The sequence shown here is derived from an EMBL/GenBank/DDBJ whole genome shotgun (WGS) entry which is preliminary data.</text>
</comment>
<dbReference type="InterPro" id="IPR009061">
    <property type="entry name" value="DNA-bd_dom_put_sf"/>
</dbReference>
<dbReference type="Gene3D" id="1.10.1660.10">
    <property type="match status" value="1"/>
</dbReference>
<dbReference type="PROSITE" id="PS50937">
    <property type="entry name" value="HTH_MERR_2"/>
    <property type="match status" value="1"/>
</dbReference>
<dbReference type="Proteomes" id="UP000522688">
    <property type="component" value="Unassembled WGS sequence"/>
</dbReference>
<dbReference type="SMART" id="SM00422">
    <property type="entry name" value="HTH_MERR"/>
    <property type="match status" value="1"/>
</dbReference>
<dbReference type="CDD" id="cd01109">
    <property type="entry name" value="HTH_YyaN"/>
    <property type="match status" value="1"/>
</dbReference>
<reference evidence="3 4" key="1">
    <citation type="submission" date="2020-07" db="EMBL/GenBank/DDBJ databases">
        <title>Sequencing the genomes of 1000 actinobacteria strains.</title>
        <authorList>
            <person name="Klenk H.-P."/>
        </authorList>
    </citation>
    <scope>NUCLEOTIDE SEQUENCE [LARGE SCALE GENOMIC DNA]</scope>
    <source>
        <strain evidence="3 4">DSM 10309</strain>
    </source>
</reference>
<protein>
    <submittedName>
        <fullName evidence="3">DNA-binding transcriptional MerR regulator</fullName>
    </submittedName>
</protein>
<dbReference type="SUPFAM" id="SSF46955">
    <property type="entry name" value="Putative DNA-binding domain"/>
    <property type="match status" value="1"/>
</dbReference>
<accession>A0A7W3JKR2</accession>
<evidence type="ECO:0000259" key="2">
    <source>
        <dbReference type="PROSITE" id="PS50937"/>
    </source>
</evidence>
<dbReference type="EMBL" id="JACGWW010000006">
    <property type="protein sequence ID" value="MBA8814657.1"/>
    <property type="molecule type" value="Genomic_DNA"/>
</dbReference>
<gene>
    <name evidence="3" type="ORF">FB463_002932</name>
</gene>
<organism evidence="3 4">
    <name type="scientific">Frigoribacterium faeni</name>
    <dbReference type="NCBI Taxonomy" id="145483"/>
    <lineage>
        <taxon>Bacteria</taxon>
        <taxon>Bacillati</taxon>
        <taxon>Actinomycetota</taxon>
        <taxon>Actinomycetes</taxon>
        <taxon>Micrococcales</taxon>
        <taxon>Microbacteriaceae</taxon>
        <taxon>Frigoribacterium</taxon>
    </lineage>
</organism>
<dbReference type="PRINTS" id="PR00040">
    <property type="entry name" value="HTHMERR"/>
</dbReference>